<dbReference type="EMBL" id="CP111017">
    <property type="protein sequence ID" value="WAR08071.1"/>
    <property type="molecule type" value="Genomic_DNA"/>
</dbReference>
<protein>
    <submittedName>
        <fullName evidence="1">Uncharacterized protein</fullName>
    </submittedName>
</protein>
<name>A0ABY7EGZ0_MYAAR</name>
<keyword evidence="2" id="KW-1185">Reference proteome</keyword>
<dbReference type="Proteomes" id="UP001164746">
    <property type="component" value="Chromosome 6"/>
</dbReference>
<sequence>MEGKPVSNTDATRTLNAIYTFATIVPLYDKEQNKHDVGETKKVQMKTTYAERSDINGTSTTIVVLAQEDQVSDENH</sequence>
<proteinExistence type="predicted"/>
<reference evidence="1" key="1">
    <citation type="submission" date="2022-11" db="EMBL/GenBank/DDBJ databases">
        <title>Centuries of genome instability and evolution in soft-shell clam transmissible cancer (bioRxiv).</title>
        <authorList>
            <person name="Hart S.F.M."/>
            <person name="Yonemitsu M.A."/>
            <person name="Giersch R.M."/>
            <person name="Beal B.F."/>
            <person name="Arriagada G."/>
            <person name="Davis B.W."/>
            <person name="Ostrander E.A."/>
            <person name="Goff S.P."/>
            <person name="Metzger M.J."/>
        </authorList>
    </citation>
    <scope>NUCLEOTIDE SEQUENCE</scope>
    <source>
        <strain evidence="1">MELC-2E11</strain>
        <tissue evidence="1">Siphon/mantle</tissue>
    </source>
</reference>
<evidence type="ECO:0000313" key="1">
    <source>
        <dbReference type="EMBL" id="WAR08071.1"/>
    </source>
</evidence>
<gene>
    <name evidence="1" type="ORF">MAR_018029</name>
</gene>
<organism evidence="1 2">
    <name type="scientific">Mya arenaria</name>
    <name type="common">Soft-shell clam</name>
    <dbReference type="NCBI Taxonomy" id="6604"/>
    <lineage>
        <taxon>Eukaryota</taxon>
        <taxon>Metazoa</taxon>
        <taxon>Spiralia</taxon>
        <taxon>Lophotrochozoa</taxon>
        <taxon>Mollusca</taxon>
        <taxon>Bivalvia</taxon>
        <taxon>Autobranchia</taxon>
        <taxon>Heteroconchia</taxon>
        <taxon>Euheterodonta</taxon>
        <taxon>Imparidentia</taxon>
        <taxon>Neoheterodontei</taxon>
        <taxon>Myida</taxon>
        <taxon>Myoidea</taxon>
        <taxon>Myidae</taxon>
        <taxon>Mya</taxon>
    </lineage>
</organism>
<accession>A0ABY7EGZ0</accession>
<evidence type="ECO:0000313" key="2">
    <source>
        <dbReference type="Proteomes" id="UP001164746"/>
    </source>
</evidence>